<name>U9TID1_RHIID</name>
<proteinExistence type="predicted"/>
<sequence length="65" mass="7466">MALFSADEPVFQAIVESLLPLKYHIPELSLIMDGRDDNVSLELKYISFSVLHIQLKMTYIDSHKT</sequence>
<dbReference type="HOGENOM" id="CLU_2850845_0_0_1"/>
<evidence type="ECO:0000313" key="1">
    <source>
        <dbReference type="EMBL" id="ESA03101.1"/>
    </source>
</evidence>
<gene>
    <name evidence="1" type="ORF">GLOINDRAFT_5866</name>
</gene>
<organism evidence="1">
    <name type="scientific">Rhizophagus irregularis (strain DAOM 181602 / DAOM 197198 / MUCL 43194)</name>
    <name type="common">Arbuscular mycorrhizal fungus</name>
    <name type="synonym">Glomus intraradices</name>
    <dbReference type="NCBI Taxonomy" id="747089"/>
    <lineage>
        <taxon>Eukaryota</taxon>
        <taxon>Fungi</taxon>
        <taxon>Fungi incertae sedis</taxon>
        <taxon>Mucoromycota</taxon>
        <taxon>Glomeromycotina</taxon>
        <taxon>Glomeromycetes</taxon>
        <taxon>Glomerales</taxon>
        <taxon>Glomeraceae</taxon>
        <taxon>Rhizophagus</taxon>
    </lineage>
</organism>
<accession>U9TID1</accession>
<reference evidence="1" key="1">
    <citation type="submission" date="2013-07" db="EMBL/GenBank/DDBJ databases">
        <title>The genome of an arbuscular mycorrhizal fungus provides insights into the evolution of the oldest plant symbiosis.</title>
        <authorList>
            <consortium name="DOE Joint Genome Institute"/>
            <person name="Tisserant E."/>
            <person name="Malbreil M."/>
            <person name="Kuo A."/>
            <person name="Kohler A."/>
            <person name="Symeonidi A."/>
            <person name="Balestrini R."/>
            <person name="Charron P."/>
            <person name="Duensing N."/>
            <person name="Frei-dit-Frey N."/>
            <person name="Gianinazzi-Pearson V."/>
            <person name="Gilbert B."/>
            <person name="Handa Y."/>
            <person name="Hijri M."/>
            <person name="Kaul R."/>
            <person name="Kawaguchi M."/>
            <person name="Krajinski F."/>
            <person name="Lammers P."/>
            <person name="Lapierre D."/>
            <person name="Masclaux F.G."/>
            <person name="Murat C."/>
            <person name="Morin E."/>
            <person name="Ndikumana S."/>
            <person name="Pagni M."/>
            <person name="Petitpierre D."/>
            <person name="Requena N."/>
            <person name="Rosikiewicz P."/>
            <person name="Riley R."/>
            <person name="Saito K."/>
            <person name="San Clemente H."/>
            <person name="Shapiro H."/>
            <person name="van Tuinen D."/>
            <person name="Becard G."/>
            <person name="Bonfante P."/>
            <person name="Paszkowski U."/>
            <person name="Shachar-Hill Y."/>
            <person name="Young J.P."/>
            <person name="Sanders I.R."/>
            <person name="Henrissat B."/>
            <person name="Rensing S.A."/>
            <person name="Grigoriev I.V."/>
            <person name="Corradi N."/>
            <person name="Roux C."/>
            <person name="Martin F."/>
        </authorList>
    </citation>
    <scope>NUCLEOTIDE SEQUENCE</scope>
    <source>
        <strain evidence="1">DAOM 197198</strain>
    </source>
</reference>
<dbReference type="AlphaFoldDB" id="U9TID1"/>
<dbReference type="EMBL" id="KI295247">
    <property type="protein sequence ID" value="ESA03101.1"/>
    <property type="molecule type" value="Genomic_DNA"/>
</dbReference>
<protein>
    <submittedName>
        <fullName evidence="1">Uncharacterized protein</fullName>
    </submittedName>
</protein>